<dbReference type="InterPro" id="IPR008979">
    <property type="entry name" value="Galactose-bd-like_sf"/>
</dbReference>
<reference evidence="3" key="1">
    <citation type="journal article" date="2019" name="Int. J. Syst. Evol. Microbiol.">
        <title>The Global Catalogue of Microorganisms (GCM) 10K type strain sequencing project: providing services to taxonomists for standard genome sequencing and annotation.</title>
        <authorList>
            <consortium name="The Broad Institute Genomics Platform"/>
            <consortium name="The Broad Institute Genome Sequencing Center for Infectious Disease"/>
            <person name="Wu L."/>
            <person name="Ma J."/>
        </authorList>
    </citation>
    <scope>NUCLEOTIDE SEQUENCE [LARGE SCALE GENOMIC DNA]</scope>
    <source>
        <strain evidence="3">CGMCC 1.12931</strain>
    </source>
</reference>
<dbReference type="Gene3D" id="2.60.120.430">
    <property type="entry name" value="Galactose-binding lectin"/>
    <property type="match status" value="1"/>
</dbReference>
<gene>
    <name evidence="2" type="ORF">GCM10010832_20390</name>
</gene>
<dbReference type="EMBL" id="BMGM01000009">
    <property type="protein sequence ID" value="GGE40154.1"/>
    <property type="molecule type" value="Genomic_DNA"/>
</dbReference>
<dbReference type="SUPFAM" id="SSF49785">
    <property type="entry name" value="Galactose-binding domain-like"/>
    <property type="match status" value="1"/>
</dbReference>
<feature type="domain" description="BIG2" evidence="1">
    <location>
        <begin position="222"/>
        <end position="272"/>
    </location>
</feature>
<dbReference type="InterPro" id="IPR008964">
    <property type="entry name" value="Invasin/intimin_cell_adhesion"/>
</dbReference>
<dbReference type="SUPFAM" id="SSF49373">
    <property type="entry name" value="Invasin/intimin cell-adhesion fragments"/>
    <property type="match status" value="1"/>
</dbReference>
<evidence type="ECO:0000313" key="3">
    <source>
        <dbReference type="Proteomes" id="UP000599179"/>
    </source>
</evidence>
<accession>A0ABQ1SJW5</accession>
<proteinExistence type="predicted"/>
<protein>
    <recommendedName>
        <fullName evidence="1">BIG2 domain-containing protein</fullName>
    </recommendedName>
</protein>
<name>A0ABQ1SJW5_9FLAO</name>
<comment type="caution">
    <text evidence="2">The sequence shown here is derived from an EMBL/GenBank/DDBJ whole genome shotgun (WGS) entry which is preliminary data.</text>
</comment>
<keyword evidence="3" id="KW-1185">Reference proteome</keyword>
<sequence>MMLSCERDISDDAVLATFPNTGEIFTDNPVDMGEDFYFPYDDAFPEAWSVDEEESYEGSASMRIDVPNANNPISGYAGGILRIDGAGRDLSGYDALTFWAKASEGVIIDELGFGEDFGDNKYLTSITGLSLSTNWQKVIIPIPDATKLTQERGMLRFVGTPKEVIDNDDGILNGYGYTFWIDELQFENLGTIAQPRPAIENGQDVVTQSFIGGNVNVEGLTQTYNTTEGDVTTSVAPSYFVFSSSDESVATVNENGSVNIVGQGTAQITATLAGDDAQGSLTIESAGDFIPAPTPTQDPENVISLFSNFYENEPVDFYNGFYAPYQTTTSNDFSINGDDVLYYLNFNFVGIEFNQNVPTIDGSSVTHLHFDIFIPNQPPANTGLRIDLVDFGPDNSFGGGDDTTEAQGFTNGFVAGEWISIDFDITGLNPRSNLGQIILADVAGTSPPSEFYVDNIYFYSED</sequence>
<dbReference type="InterPro" id="IPR003343">
    <property type="entry name" value="Big_2"/>
</dbReference>
<evidence type="ECO:0000313" key="2">
    <source>
        <dbReference type="EMBL" id="GGE40154.1"/>
    </source>
</evidence>
<organism evidence="2 3">
    <name type="scientific">Psychroflexus planctonicus</name>
    <dbReference type="NCBI Taxonomy" id="1526575"/>
    <lineage>
        <taxon>Bacteria</taxon>
        <taxon>Pseudomonadati</taxon>
        <taxon>Bacteroidota</taxon>
        <taxon>Flavobacteriia</taxon>
        <taxon>Flavobacteriales</taxon>
        <taxon>Flavobacteriaceae</taxon>
        <taxon>Psychroflexus</taxon>
    </lineage>
</organism>
<evidence type="ECO:0000259" key="1">
    <source>
        <dbReference type="Pfam" id="PF02368"/>
    </source>
</evidence>
<dbReference type="Proteomes" id="UP000599179">
    <property type="component" value="Unassembled WGS sequence"/>
</dbReference>
<dbReference type="Pfam" id="PF02368">
    <property type="entry name" value="Big_2"/>
    <property type="match status" value="1"/>
</dbReference>
<dbReference type="Gene3D" id="2.60.40.1080">
    <property type="match status" value="1"/>
</dbReference>